<dbReference type="Proteomes" id="UP000568751">
    <property type="component" value="Unassembled WGS sequence"/>
</dbReference>
<feature type="domain" description="Carrier" evidence="1">
    <location>
        <begin position="1"/>
        <end position="74"/>
    </location>
</feature>
<dbReference type="SUPFAM" id="SSF47336">
    <property type="entry name" value="ACP-like"/>
    <property type="match status" value="1"/>
</dbReference>
<sequence length="76" mass="8660">MMKEVIQNIIQGLVLKQLGEDDALISSGLIDSVIIIELILEIEQKLELIVDLSEVTEQNFDSINKLHQFLLRKSQL</sequence>
<name>A0A853F1E2_9GAMM</name>
<organism evidence="2 3">
    <name type="scientific">Candidatus Thiodubiliella endoseptemdiera</name>
    <dbReference type="NCBI Taxonomy" id="2738886"/>
    <lineage>
        <taxon>Bacteria</taxon>
        <taxon>Pseudomonadati</taxon>
        <taxon>Pseudomonadota</taxon>
        <taxon>Gammaproteobacteria</taxon>
        <taxon>Candidatus Pseudothioglobaceae</taxon>
        <taxon>Candidatus Thiodubiliella</taxon>
    </lineage>
</organism>
<evidence type="ECO:0000313" key="2">
    <source>
        <dbReference type="EMBL" id="NYT27247.1"/>
    </source>
</evidence>
<dbReference type="PROSITE" id="PS50075">
    <property type="entry name" value="CARRIER"/>
    <property type="match status" value="1"/>
</dbReference>
<evidence type="ECO:0000313" key="3">
    <source>
        <dbReference type="Proteomes" id="UP000568751"/>
    </source>
</evidence>
<comment type="caution">
    <text evidence="2">The sequence shown here is derived from an EMBL/GenBank/DDBJ whole genome shotgun (WGS) entry which is preliminary data.</text>
</comment>
<evidence type="ECO:0000259" key="1">
    <source>
        <dbReference type="PROSITE" id="PS50075"/>
    </source>
</evidence>
<dbReference type="Pfam" id="PF00550">
    <property type="entry name" value="PP-binding"/>
    <property type="match status" value="1"/>
</dbReference>
<accession>A0A853F1E2</accession>
<dbReference type="InterPro" id="IPR036736">
    <property type="entry name" value="ACP-like_sf"/>
</dbReference>
<reference evidence="2 3" key="1">
    <citation type="submission" date="2020-05" db="EMBL/GenBank/DDBJ databases">
        <title>Horizontal transmission and recombination maintain forever young bacterial symbiont genomes.</title>
        <authorList>
            <person name="Russell S.L."/>
            <person name="Pepper-Tunick E."/>
            <person name="Svedberg J."/>
            <person name="Byrne A."/>
            <person name="Ruelas Castillo J."/>
            <person name="Vollmers C."/>
            <person name="Beinart R.A."/>
            <person name="Corbett-Detig R."/>
        </authorList>
    </citation>
    <scope>NUCLEOTIDE SEQUENCE [LARGE SCALE GENOMIC DNA]</scope>
    <source>
        <strain evidence="2">455</strain>
    </source>
</reference>
<dbReference type="EMBL" id="JACCHT010000001">
    <property type="protein sequence ID" value="NYT27247.1"/>
    <property type="molecule type" value="Genomic_DNA"/>
</dbReference>
<gene>
    <name evidence="2" type="ORF">H0A76_04730</name>
</gene>
<protein>
    <recommendedName>
        <fullName evidence="1">Carrier domain-containing protein</fullName>
    </recommendedName>
</protein>
<dbReference type="Gene3D" id="1.10.1200.10">
    <property type="entry name" value="ACP-like"/>
    <property type="match status" value="1"/>
</dbReference>
<proteinExistence type="predicted"/>
<dbReference type="AlphaFoldDB" id="A0A853F1E2"/>
<dbReference type="InterPro" id="IPR009081">
    <property type="entry name" value="PP-bd_ACP"/>
</dbReference>
<dbReference type="RefSeq" id="WP_369152739.1">
    <property type="nucleotide sequence ID" value="NZ_OZ156464.1"/>
</dbReference>